<dbReference type="KEGG" id="ent:Ent638_1006"/>
<dbReference type="RefSeq" id="WP_012016409.1">
    <property type="nucleotide sequence ID" value="NC_009436.1"/>
</dbReference>
<reference evidence="2" key="1">
    <citation type="journal article" date="2010" name="PLoS Genet.">
        <title>Genome sequence of the plant growth promoting endophytic bacterium Enterobacter sp. 638.</title>
        <authorList>
            <person name="Taghavi S."/>
            <person name="van der Lelie D."/>
            <person name="Hoffman A."/>
            <person name="Zhang Y.B."/>
            <person name="Walla M.D."/>
            <person name="Vangronsveld J."/>
            <person name="Newman L."/>
            <person name="Monchy S."/>
        </authorList>
    </citation>
    <scope>NUCLEOTIDE SEQUENCE [LARGE SCALE GENOMIC DNA]</scope>
    <source>
        <strain evidence="2">638</strain>
    </source>
</reference>
<evidence type="ECO:0000313" key="1">
    <source>
        <dbReference type="EMBL" id="ABP59689.1"/>
    </source>
</evidence>
<dbReference type="Proteomes" id="UP000000230">
    <property type="component" value="Chromosome"/>
</dbReference>
<protein>
    <submittedName>
        <fullName evidence="1">Uncharacterized protein</fullName>
    </submittedName>
</protein>
<organism evidence="1 2">
    <name type="scientific">Enterobacter sp. (strain 638)</name>
    <dbReference type="NCBI Taxonomy" id="399742"/>
    <lineage>
        <taxon>Bacteria</taxon>
        <taxon>Pseudomonadati</taxon>
        <taxon>Pseudomonadota</taxon>
        <taxon>Gammaproteobacteria</taxon>
        <taxon>Enterobacterales</taxon>
        <taxon>Enterobacteriaceae</taxon>
        <taxon>Enterobacter</taxon>
    </lineage>
</organism>
<accession>A0A9J9GEW3</accession>
<keyword evidence="2" id="KW-1185">Reference proteome</keyword>
<dbReference type="OrthoDB" id="10005701at2"/>
<sequence length="103" mass="11825">MNTVTHNNKQYTVTKLANGHTWQLVEVGNVRHKLTMNRDQMIKNGFGHIVNQVIVDSHKLRASLSKKAIARYLEDSVMLQQAIEDQRNALGVRVNRNSFEVRV</sequence>
<name>A0A9J9GEW3_ENT38</name>
<gene>
    <name evidence="1" type="ordered locus">Ent638_1006</name>
</gene>
<dbReference type="EMBL" id="CP000653">
    <property type="protein sequence ID" value="ABP59689.1"/>
    <property type="molecule type" value="Genomic_DNA"/>
</dbReference>
<dbReference type="AlphaFoldDB" id="A0A9J9GEW3"/>
<evidence type="ECO:0000313" key="2">
    <source>
        <dbReference type="Proteomes" id="UP000000230"/>
    </source>
</evidence>
<proteinExistence type="predicted"/>